<keyword evidence="3" id="KW-1185">Reference proteome</keyword>
<evidence type="ECO:0000313" key="3">
    <source>
        <dbReference type="Proteomes" id="UP001500954"/>
    </source>
</evidence>
<dbReference type="InterPro" id="IPR045135">
    <property type="entry name" value="Rpn7_N"/>
</dbReference>
<dbReference type="InterPro" id="IPR011990">
    <property type="entry name" value="TPR-like_helical_dom_sf"/>
</dbReference>
<evidence type="ECO:0000259" key="1">
    <source>
        <dbReference type="Pfam" id="PF10602"/>
    </source>
</evidence>
<sequence length="211" mass="24855">MFLPVLGSIIYIITQVYNKRDAEKIQEGIISVINPTKRIRDLEHRLQFSETYQNRVNLADAYLDIQDNQNAITHYLEVLEDISQNNFYVYGKLIEAFYNIQDYKSVIAYVEKIKNQPEFSKSRTQFLYGLAQNELGNYEAAEANLRAIDIRYSFYEERLTLAKFLLNRQKTQDAKLLLEEIHTESQNMTKPNKRLFRDTIVQVEKLLQDIG</sequence>
<dbReference type="EMBL" id="BAABCY010000016">
    <property type="protein sequence ID" value="GAA3557543.1"/>
    <property type="molecule type" value="Genomic_DNA"/>
</dbReference>
<name>A0ABP6WXI1_9FLAO</name>
<gene>
    <name evidence="2" type="ORF">GCM10022395_06100</name>
</gene>
<dbReference type="Gene3D" id="1.25.40.10">
    <property type="entry name" value="Tetratricopeptide repeat domain"/>
    <property type="match status" value="1"/>
</dbReference>
<organism evidence="2 3">
    <name type="scientific">Snuella lapsa</name>
    <dbReference type="NCBI Taxonomy" id="870481"/>
    <lineage>
        <taxon>Bacteria</taxon>
        <taxon>Pseudomonadati</taxon>
        <taxon>Bacteroidota</taxon>
        <taxon>Flavobacteriia</taxon>
        <taxon>Flavobacteriales</taxon>
        <taxon>Flavobacteriaceae</taxon>
        <taxon>Snuella</taxon>
    </lineage>
</organism>
<comment type="caution">
    <text evidence="2">The sequence shown here is derived from an EMBL/GenBank/DDBJ whole genome shotgun (WGS) entry which is preliminary data.</text>
</comment>
<dbReference type="Proteomes" id="UP001500954">
    <property type="component" value="Unassembled WGS sequence"/>
</dbReference>
<reference evidence="3" key="1">
    <citation type="journal article" date="2019" name="Int. J. Syst. Evol. Microbiol.">
        <title>The Global Catalogue of Microorganisms (GCM) 10K type strain sequencing project: providing services to taxonomists for standard genome sequencing and annotation.</title>
        <authorList>
            <consortium name="The Broad Institute Genomics Platform"/>
            <consortium name="The Broad Institute Genome Sequencing Center for Infectious Disease"/>
            <person name="Wu L."/>
            <person name="Ma J."/>
        </authorList>
    </citation>
    <scope>NUCLEOTIDE SEQUENCE [LARGE SCALE GENOMIC DNA]</scope>
    <source>
        <strain evidence="3">JCM 17111</strain>
    </source>
</reference>
<dbReference type="SUPFAM" id="SSF48452">
    <property type="entry name" value="TPR-like"/>
    <property type="match status" value="1"/>
</dbReference>
<evidence type="ECO:0000313" key="2">
    <source>
        <dbReference type="EMBL" id="GAA3557543.1"/>
    </source>
</evidence>
<protein>
    <recommendedName>
        <fullName evidence="1">26S proteasome regulatory subunit Rpn7 N-terminal domain-containing protein</fullName>
    </recommendedName>
</protein>
<dbReference type="Pfam" id="PF10602">
    <property type="entry name" value="RPN7"/>
    <property type="match status" value="1"/>
</dbReference>
<accession>A0ABP6WXI1</accession>
<feature type="domain" description="26S proteasome regulatory subunit Rpn7 N-terminal" evidence="1">
    <location>
        <begin position="38"/>
        <end position="152"/>
    </location>
</feature>
<proteinExistence type="predicted"/>